<reference evidence="1" key="2">
    <citation type="journal article" date="2023" name="IMA Fungus">
        <title>Comparative genomic study of the Penicillium genus elucidates a diverse pangenome and 15 lateral gene transfer events.</title>
        <authorList>
            <person name="Petersen C."/>
            <person name="Sorensen T."/>
            <person name="Nielsen M.R."/>
            <person name="Sondergaard T.E."/>
            <person name="Sorensen J.L."/>
            <person name="Fitzpatrick D.A."/>
            <person name="Frisvad J.C."/>
            <person name="Nielsen K.L."/>
        </authorList>
    </citation>
    <scope>NUCLEOTIDE SEQUENCE</scope>
    <source>
        <strain evidence="1">IBT 15544</strain>
    </source>
</reference>
<accession>A0A9W9MMM3</accession>
<dbReference type="Proteomes" id="UP001150904">
    <property type="component" value="Unassembled WGS sequence"/>
</dbReference>
<organism evidence="1 2">
    <name type="scientific">Penicillium cinerascens</name>
    <dbReference type="NCBI Taxonomy" id="70096"/>
    <lineage>
        <taxon>Eukaryota</taxon>
        <taxon>Fungi</taxon>
        <taxon>Dikarya</taxon>
        <taxon>Ascomycota</taxon>
        <taxon>Pezizomycotina</taxon>
        <taxon>Eurotiomycetes</taxon>
        <taxon>Eurotiomycetidae</taxon>
        <taxon>Eurotiales</taxon>
        <taxon>Aspergillaceae</taxon>
        <taxon>Penicillium</taxon>
    </lineage>
</organism>
<dbReference type="OrthoDB" id="4424523at2759"/>
<reference evidence="1" key="1">
    <citation type="submission" date="2022-12" db="EMBL/GenBank/DDBJ databases">
        <authorList>
            <person name="Petersen C."/>
        </authorList>
    </citation>
    <scope>NUCLEOTIDE SEQUENCE</scope>
    <source>
        <strain evidence="1">IBT 15544</strain>
    </source>
</reference>
<gene>
    <name evidence="1" type="ORF">N7498_005022</name>
</gene>
<evidence type="ECO:0000313" key="1">
    <source>
        <dbReference type="EMBL" id="KAJ5204143.1"/>
    </source>
</evidence>
<evidence type="ECO:0000313" key="2">
    <source>
        <dbReference type="Proteomes" id="UP001150904"/>
    </source>
</evidence>
<evidence type="ECO:0008006" key="3">
    <source>
        <dbReference type="Google" id="ProtNLM"/>
    </source>
</evidence>
<dbReference type="RefSeq" id="XP_058308622.1">
    <property type="nucleotide sequence ID" value="XM_058452084.1"/>
</dbReference>
<sequence length="225" mass="26102">MVPPSKRDPTMDTDLNEADRLEALLEKDGFKTWGFVIYRCTYQNNSDWEKFIARFLGAVPEYLEFYSGLDLLDTFAPTVLEDPSFEGATVSTLRKHFNQWAKASRREEQGVAEDYYARTGRYRFFIIVDQEAMESVLSAPDEFDDETGFIRIARADWEPEVLDEEDIANGDISDPEESLEGCTEHDVGWMKMRWLSIELPGFHKLRDIDDWQAYYARPPEIGDIP</sequence>
<dbReference type="EMBL" id="JAPQKR010000012">
    <property type="protein sequence ID" value="KAJ5204143.1"/>
    <property type="molecule type" value="Genomic_DNA"/>
</dbReference>
<dbReference type="AlphaFoldDB" id="A0A9W9MMM3"/>
<keyword evidence="2" id="KW-1185">Reference proteome</keyword>
<name>A0A9W9MMM3_9EURO</name>
<proteinExistence type="predicted"/>
<dbReference type="GeneID" id="83179385"/>
<comment type="caution">
    <text evidence="1">The sequence shown here is derived from an EMBL/GenBank/DDBJ whole genome shotgun (WGS) entry which is preliminary data.</text>
</comment>
<protein>
    <recommendedName>
        <fullName evidence="3">Muramidase</fullName>
    </recommendedName>
</protein>